<dbReference type="AlphaFoldDB" id="A0A848P127"/>
<organism evidence="1 2">
    <name type="scientific">Ralstonia insidiosa</name>
    <dbReference type="NCBI Taxonomy" id="190721"/>
    <lineage>
        <taxon>Bacteria</taxon>
        <taxon>Pseudomonadati</taxon>
        <taxon>Pseudomonadota</taxon>
        <taxon>Betaproteobacteria</taxon>
        <taxon>Burkholderiales</taxon>
        <taxon>Burkholderiaceae</taxon>
        <taxon>Ralstonia</taxon>
    </lineage>
</organism>
<evidence type="ECO:0008006" key="3">
    <source>
        <dbReference type="Google" id="ProtNLM"/>
    </source>
</evidence>
<gene>
    <name evidence="1" type="ORF">HGR00_26125</name>
</gene>
<dbReference type="EMBL" id="JABBZM010000032">
    <property type="protein sequence ID" value="NMV41401.1"/>
    <property type="molecule type" value="Genomic_DNA"/>
</dbReference>
<dbReference type="Gene3D" id="2.60.120.620">
    <property type="entry name" value="q2cbj1_9rhob like domain"/>
    <property type="match status" value="1"/>
</dbReference>
<proteinExistence type="predicted"/>
<dbReference type="Proteomes" id="UP000575469">
    <property type="component" value="Unassembled WGS sequence"/>
</dbReference>
<accession>A0A848P127</accession>
<dbReference type="RefSeq" id="WP_169341634.1">
    <property type="nucleotide sequence ID" value="NZ_JABBZM010000032.1"/>
</dbReference>
<evidence type="ECO:0000313" key="1">
    <source>
        <dbReference type="EMBL" id="NMV41401.1"/>
    </source>
</evidence>
<comment type="caution">
    <text evidence="1">The sequence shown here is derived from an EMBL/GenBank/DDBJ whole genome shotgun (WGS) entry which is preliminary data.</text>
</comment>
<protein>
    <recommendedName>
        <fullName evidence="3">TauD/TfdA-like domain-containing protein</fullName>
    </recommendedName>
</protein>
<reference evidence="1 2" key="1">
    <citation type="submission" date="2020-04" db="EMBL/GenBank/DDBJ databases">
        <title>Ralstonia insidiosa genome sequencing and assembly.</title>
        <authorList>
            <person name="Martins R.C.R."/>
            <person name="Perdigao-Neto L.V."/>
            <person name="Levin A.S.S."/>
            <person name="Costa S.F."/>
        </authorList>
    </citation>
    <scope>NUCLEOTIDE SEQUENCE [LARGE SCALE GENOMIC DNA]</scope>
    <source>
        <strain evidence="1 2">5047</strain>
    </source>
</reference>
<sequence>MSTSYRSEIHRFGAPAEIRDLHIDEAVALVRDGDAIAVLLDVVQPEQLDTWWADPAYPEVISHRSLSGVANTGVAVGPMQFLENEKLVVGLADYFAYAGRFNGQLRNTAFARLIHDALHIDTVQVGTWAEFPLTSKREFQPKKEGIYSVPPHCDAIHFSRDPGNWPIGENYSELKNQISVFLSVADSNEGTGLVFWDYRPQDFTQLHTLMAEFFANQSIPQLEDVPKLVVRGKPGQLHVLNTRVMHAVEQCQAVRRTIGAFLVRHEDSWRMFH</sequence>
<name>A0A848P127_9RALS</name>
<evidence type="ECO:0000313" key="2">
    <source>
        <dbReference type="Proteomes" id="UP000575469"/>
    </source>
</evidence>